<name>A0A0D8XJI2_DICVI</name>
<dbReference type="STRING" id="29172.A0A0D8XJI2"/>
<dbReference type="OrthoDB" id="26681at2759"/>
<evidence type="ECO:0000313" key="2">
    <source>
        <dbReference type="EMBL" id="KJH43999.1"/>
    </source>
</evidence>
<proteinExistence type="predicted"/>
<gene>
    <name evidence="2" type="ORF">DICVIV_09982</name>
</gene>
<keyword evidence="1" id="KW-0732">Signal</keyword>
<keyword evidence="3" id="KW-1185">Reference proteome</keyword>
<sequence>MAAALQIAALQILFVFVERNQACAGEVDRIHLIDILVKTLSSQFAHVDDGILQCLIEMIQNSSIFTDLDNYEQMIADLVTIIDVLLETPREAKTVSLLWNFIVISHPANATYLEHDIQKHRDWINSYFPPEDVYDAIDADTKLCSQLRQYMDLLGSDFISSMWRNGSTVFDIRREFDQKRKHLSDEGYLSNYKESFTGEAPIFLSEQQNNVDMDRNANASPLNLKWIASLRRNMVIMMSDILQNGSDELFECIQRDMMSWEAILILLTEQEDVMLREAVSHECLQQLRSSSDTQAAFLRMDGFKILANQLVGSSVSHSLADSLFSLMCGEPVFLSDGLDVNLLVNMNVTRASCESFYAIFVALEESVMDPVLFWNMTSALLKNFGALIVKEGKIYIGITQWVFEKMFLQVFENNVQLQQAMLSCNMAQYLVNILRKIAYLDASKSHTTDETTDTYVLLDAWLRFTQLILTSVVPYNDVVGYEVCEQFIFLLIWADWQSSKDDYFDEYVKRRAHNIIRENLCQLLRCWLDCIEHVFIADEPSVSVYQSKESLYSVEAIENRKSLEFVSDETKARESTTFISLFSESITSLKRVLPTSKNFLDSPFPKRSMPLPIASLKTLHLRLLFILEEILNVYVVLRPAEKVSAAEENLFIYYISFMQSCLNMEQQDSERRESAQLSSMWIRIQTMSYHRVRVFLAQLTSFVVFSAQMKLSFSKGSVSHEQLEWQASMRQLIIKSVLCSTNSEEYLRSLMNVNLTCILRKKYPLIWVQCLFLCNDQIFGKGRD</sequence>
<feature type="signal peptide" evidence="1">
    <location>
        <begin position="1"/>
        <end position="24"/>
    </location>
</feature>
<organism evidence="2 3">
    <name type="scientific">Dictyocaulus viviparus</name>
    <name type="common">Bovine lungworm</name>
    <dbReference type="NCBI Taxonomy" id="29172"/>
    <lineage>
        <taxon>Eukaryota</taxon>
        <taxon>Metazoa</taxon>
        <taxon>Ecdysozoa</taxon>
        <taxon>Nematoda</taxon>
        <taxon>Chromadorea</taxon>
        <taxon>Rhabditida</taxon>
        <taxon>Rhabditina</taxon>
        <taxon>Rhabditomorpha</taxon>
        <taxon>Strongyloidea</taxon>
        <taxon>Metastrongylidae</taxon>
        <taxon>Dictyocaulus</taxon>
    </lineage>
</organism>
<protein>
    <submittedName>
        <fullName evidence="2">Uncharacterized protein</fullName>
    </submittedName>
</protein>
<dbReference type="EMBL" id="KN716508">
    <property type="protein sequence ID" value="KJH43999.1"/>
    <property type="molecule type" value="Genomic_DNA"/>
</dbReference>
<reference evidence="2 3" key="1">
    <citation type="submission" date="2013-11" db="EMBL/GenBank/DDBJ databases">
        <title>Draft genome of the bovine lungworm Dictyocaulus viviparus.</title>
        <authorList>
            <person name="Mitreva M."/>
        </authorList>
    </citation>
    <scope>NUCLEOTIDE SEQUENCE [LARGE SCALE GENOMIC DNA]</scope>
    <source>
        <strain evidence="2 3">HannoverDv2000</strain>
    </source>
</reference>
<dbReference type="Proteomes" id="UP000053766">
    <property type="component" value="Unassembled WGS sequence"/>
</dbReference>
<reference evidence="3" key="2">
    <citation type="journal article" date="2016" name="Sci. Rep.">
        <title>Dictyocaulus viviparus genome, variome and transcriptome elucidate lungworm biology and support future intervention.</title>
        <authorList>
            <person name="McNulty S.N."/>
            <person name="Strube C."/>
            <person name="Rosa B.A."/>
            <person name="Martin J.C."/>
            <person name="Tyagi R."/>
            <person name="Choi Y.J."/>
            <person name="Wang Q."/>
            <person name="Hallsworth Pepin K."/>
            <person name="Zhang X."/>
            <person name="Ozersky P."/>
            <person name="Wilson R.K."/>
            <person name="Sternberg P.W."/>
            <person name="Gasser R.B."/>
            <person name="Mitreva M."/>
        </authorList>
    </citation>
    <scope>NUCLEOTIDE SEQUENCE [LARGE SCALE GENOMIC DNA]</scope>
    <source>
        <strain evidence="3">HannoverDv2000</strain>
    </source>
</reference>
<evidence type="ECO:0000256" key="1">
    <source>
        <dbReference type="SAM" id="SignalP"/>
    </source>
</evidence>
<evidence type="ECO:0000313" key="3">
    <source>
        <dbReference type="Proteomes" id="UP000053766"/>
    </source>
</evidence>
<accession>A0A0D8XJI2</accession>
<dbReference type="AlphaFoldDB" id="A0A0D8XJI2"/>
<feature type="chain" id="PRO_5002335822" evidence="1">
    <location>
        <begin position="25"/>
        <end position="784"/>
    </location>
</feature>